<dbReference type="AlphaFoldDB" id="A0A7S1BGI7"/>
<dbReference type="Pfam" id="PF12400">
    <property type="entry name" value="STIMATE"/>
    <property type="match status" value="1"/>
</dbReference>
<feature type="transmembrane region" description="Helical" evidence="1">
    <location>
        <begin position="64"/>
        <end position="86"/>
    </location>
</feature>
<gene>
    <name evidence="2" type="ORF">CHYS00102_LOCUS13543</name>
</gene>
<feature type="transmembrane region" description="Helical" evidence="1">
    <location>
        <begin position="98"/>
        <end position="121"/>
    </location>
</feature>
<keyword evidence="1" id="KW-0472">Membrane</keyword>
<organism evidence="2">
    <name type="scientific">Corethron hystrix</name>
    <dbReference type="NCBI Taxonomy" id="216773"/>
    <lineage>
        <taxon>Eukaryota</taxon>
        <taxon>Sar</taxon>
        <taxon>Stramenopiles</taxon>
        <taxon>Ochrophyta</taxon>
        <taxon>Bacillariophyta</taxon>
        <taxon>Coscinodiscophyceae</taxon>
        <taxon>Corethrophycidae</taxon>
        <taxon>Corethrales</taxon>
        <taxon>Corethraceae</taxon>
        <taxon>Corethron</taxon>
    </lineage>
</organism>
<evidence type="ECO:0000256" key="1">
    <source>
        <dbReference type="SAM" id="Phobius"/>
    </source>
</evidence>
<feature type="transmembrane region" description="Helical" evidence="1">
    <location>
        <begin position="194"/>
        <end position="214"/>
    </location>
</feature>
<accession>A0A7S1BGI7</accession>
<dbReference type="PANTHER" id="PTHR31735">
    <property type="entry name" value="VACUOLAR MEMBRANE PROTEIN YPL162C"/>
    <property type="match status" value="1"/>
</dbReference>
<evidence type="ECO:0000313" key="2">
    <source>
        <dbReference type="EMBL" id="CAD8886345.1"/>
    </source>
</evidence>
<protein>
    <submittedName>
        <fullName evidence="2">Uncharacterized protein</fullName>
    </submittedName>
</protein>
<sequence length="276" mass="31453">MADDDAYSTDDGLGICRVYSNEDWFTAFVQGLLAFVALMSLWFKRQNEVPRRSFQTWFLDVSKQGVGAVYGHVANMFISAVIVYNIRGDNVLDDECAWYAILYLIDTVFGLVLALMFLYILDVWAEKYNWDSLKNSGLYEGPDAVKHWWHQVIAWIVVLTLVKVFIVLFMWAFSPFLATWGGVLFGPLESNIRFELLFVMIFFPGLLNVIYFWVTDHFLKHNPAMETDYNAMGDTATETELVGSKNYTAPSVPEAVDQTLPNKKNVSSDTNLSPIV</sequence>
<name>A0A7S1BGI7_9STRA</name>
<feature type="transmembrane region" description="Helical" evidence="1">
    <location>
        <begin position="24"/>
        <end position="43"/>
    </location>
</feature>
<proteinExistence type="predicted"/>
<dbReference type="InterPro" id="IPR022127">
    <property type="entry name" value="STIMATE/YPL162C"/>
</dbReference>
<keyword evidence="1" id="KW-0812">Transmembrane</keyword>
<feature type="transmembrane region" description="Helical" evidence="1">
    <location>
        <begin position="152"/>
        <end position="174"/>
    </location>
</feature>
<dbReference type="GO" id="GO:0016020">
    <property type="term" value="C:membrane"/>
    <property type="evidence" value="ECO:0007669"/>
    <property type="project" value="TreeGrafter"/>
</dbReference>
<keyword evidence="1" id="KW-1133">Transmembrane helix</keyword>
<dbReference type="PANTHER" id="PTHR31735:SF1">
    <property type="entry name" value="VACUOLAR MEMBRANE PROTEIN YPL162C"/>
    <property type="match status" value="1"/>
</dbReference>
<reference evidence="2" key="1">
    <citation type="submission" date="2021-01" db="EMBL/GenBank/DDBJ databases">
        <authorList>
            <person name="Corre E."/>
            <person name="Pelletier E."/>
            <person name="Niang G."/>
            <person name="Scheremetjew M."/>
            <person name="Finn R."/>
            <person name="Kale V."/>
            <person name="Holt S."/>
            <person name="Cochrane G."/>
            <person name="Meng A."/>
            <person name="Brown T."/>
            <person name="Cohen L."/>
        </authorList>
    </citation>
    <scope>NUCLEOTIDE SEQUENCE</scope>
    <source>
        <strain evidence="2">308</strain>
    </source>
</reference>
<dbReference type="EMBL" id="HBFR01018627">
    <property type="protein sequence ID" value="CAD8886345.1"/>
    <property type="molecule type" value="Transcribed_RNA"/>
</dbReference>